<organism evidence="2 3">
    <name type="scientific">Enterococcus sulfureus ATCC 49903</name>
    <dbReference type="NCBI Taxonomy" id="1140003"/>
    <lineage>
        <taxon>Bacteria</taxon>
        <taxon>Bacillati</taxon>
        <taxon>Bacillota</taxon>
        <taxon>Bacilli</taxon>
        <taxon>Lactobacillales</taxon>
        <taxon>Enterococcaceae</taxon>
        <taxon>Enterococcus</taxon>
    </lineage>
</organism>
<feature type="transmembrane region" description="Helical" evidence="1">
    <location>
        <begin position="7"/>
        <end position="30"/>
    </location>
</feature>
<keyword evidence="3" id="KW-1185">Reference proteome</keyword>
<evidence type="ECO:0000313" key="2">
    <source>
        <dbReference type="EMBL" id="EOT86196.1"/>
    </source>
</evidence>
<gene>
    <name evidence="2" type="ORF">I573_00949</name>
</gene>
<sequence>MEKKYLYSLFLGLFLIFQLQVLSYLNWLMVTQGTINGVQDKYLLLKTPLIMIPILLIIYYMYGIKTIISKKSAAN</sequence>
<reference evidence="2 3" key="1">
    <citation type="submission" date="2013-03" db="EMBL/GenBank/DDBJ databases">
        <title>The Genome Sequence of Enterococcus sulfureus ATCC_49903 (PacBio/Illumina hybrid assembly).</title>
        <authorList>
            <consortium name="The Broad Institute Genomics Platform"/>
            <consortium name="The Broad Institute Genome Sequencing Center for Infectious Disease"/>
            <person name="Earl A."/>
            <person name="Russ C."/>
            <person name="Gilmore M."/>
            <person name="Surin D."/>
            <person name="Walker B."/>
            <person name="Young S."/>
            <person name="Zeng Q."/>
            <person name="Gargeya S."/>
            <person name="Fitzgerald M."/>
            <person name="Haas B."/>
            <person name="Abouelleil A."/>
            <person name="Allen A.W."/>
            <person name="Alvarado L."/>
            <person name="Arachchi H.M."/>
            <person name="Berlin A.M."/>
            <person name="Chapman S.B."/>
            <person name="Gainer-Dewar J."/>
            <person name="Goldberg J."/>
            <person name="Griggs A."/>
            <person name="Gujja S."/>
            <person name="Hansen M."/>
            <person name="Howarth C."/>
            <person name="Imamovic A."/>
            <person name="Ireland A."/>
            <person name="Larimer J."/>
            <person name="McCowan C."/>
            <person name="Murphy C."/>
            <person name="Pearson M."/>
            <person name="Poon T.W."/>
            <person name="Priest M."/>
            <person name="Roberts A."/>
            <person name="Saif S."/>
            <person name="Shea T."/>
            <person name="Sisk P."/>
            <person name="Sykes S."/>
            <person name="Wortman J."/>
            <person name="Nusbaum C."/>
            <person name="Birren B."/>
        </authorList>
    </citation>
    <scope>NUCLEOTIDE SEQUENCE [LARGE SCALE GENOMIC DNA]</scope>
    <source>
        <strain evidence="2 3">ATCC 49903</strain>
    </source>
</reference>
<feature type="transmembrane region" description="Helical" evidence="1">
    <location>
        <begin position="42"/>
        <end position="62"/>
    </location>
</feature>
<proteinExistence type="predicted"/>
<keyword evidence="1" id="KW-0472">Membrane</keyword>
<keyword evidence="1" id="KW-1133">Transmembrane helix</keyword>
<name>S0L4Q8_9ENTE</name>
<dbReference type="Proteomes" id="UP000015961">
    <property type="component" value="Unassembled WGS sequence"/>
</dbReference>
<evidence type="ECO:0000256" key="1">
    <source>
        <dbReference type="SAM" id="Phobius"/>
    </source>
</evidence>
<evidence type="ECO:0000313" key="3">
    <source>
        <dbReference type="Proteomes" id="UP000015961"/>
    </source>
</evidence>
<dbReference type="AlphaFoldDB" id="S0L4Q8"/>
<protein>
    <submittedName>
        <fullName evidence="2">Uncharacterized protein</fullName>
    </submittedName>
</protein>
<comment type="caution">
    <text evidence="2">The sequence shown here is derived from an EMBL/GenBank/DDBJ whole genome shotgun (WGS) entry which is preliminary data.</text>
</comment>
<accession>S0L4Q8</accession>
<keyword evidence="1" id="KW-0812">Transmembrane</keyword>
<dbReference type="EMBL" id="ASWO01000003">
    <property type="protein sequence ID" value="EOT86196.1"/>
    <property type="molecule type" value="Genomic_DNA"/>
</dbReference>
<dbReference type="STRING" id="1140003.OMY_01640"/>